<gene>
    <name evidence="2" type="ORF">GCM10022252_17710</name>
</gene>
<protein>
    <submittedName>
        <fullName evidence="2">Uncharacterized protein</fullName>
    </submittedName>
</protein>
<evidence type="ECO:0000313" key="3">
    <source>
        <dbReference type="Proteomes" id="UP001501251"/>
    </source>
</evidence>
<comment type="caution">
    <text evidence="2">The sequence shown here is derived from an EMBL/GenBank/DDBJ whole genome shotgun (WGS) entry which is preliminary data.</text>
</comment>
<evidence type="ECO:0000256" key="1">
    <source>
        <dbReference type="SAM" id="MobiDB-lite"/>
    </source>
</evidence>
<keyword evidence="3" id="KW-1185">Reference proteome</keyword>
<sequence length="113" mass="12100">MPVAKLRAEWTDSACGGSTKVALAVVAGDPGRRSRAESGHQPAGGHQSRAVHDVDARGGAVWADCTAVIMLQTPVQVQERMHVHKACATATVTPDRVIPDERGSWSWPRILRP</sequence>
<reference evidence="3" key="1">
    <citation type="journal article" date="2019" name="Int. J. Syst. Evol. Microbiol.">
        <title>The Global Catalogue of Microorganisms (GCM) 10K type strain sequencing project: providing services to taxonomists for standard genome sequencing and annotation.</title>
        <authorList>
            <consortium name="The Broad Institute Genomics Platform"/>
            <consortium name="The Broad Institute Genome Sequencing Center for Infectious Disease"/>
            <person name="Wu L."/>
            <person name="Ma J."/>
        </authorList>
    </citation>
    <scope>NUCLEOTIDE SEQUENCE [LARGE SCALE GENOMIC DNA]</scope>
    <source>
        <strain evidence="3">JCM 17388</strain>
    </source>
</reference>
<name>A0ABP8ALX2_9ACTN</name>
<organism evidence="2 3">
    <name type="scientific">Streptosporangium oxazolinicum</name>
    <dbReference type="NCBI Taxonomy" id="909287"/>
    <lineage>
        <taxon>Bacteria</taxon>
        <taxon>Bacillati</taxon>
        <taxon>Actinomycetota</taxon>
        <taxon>Actinomycetes</taxon>
        <taxon>Streptosporangiales</taxon>
        <taxon>Streptosporangiaceae</taxon>
        <taxon>Streptosporangium</taxon>
    </lineage>
</organism>
<feature type="region of interest" description="Disordered" evidence="1">
    <location>
        <begin position="29"/>
        <end position="51"/>
    </location>
</feature>
<dbReference type="EMBL" id="BAABAQ010000002">
    <property type="protein sequence ID" value="GAA4186165.1"/>
    <property type="molecule type" value="Genomic_DNA"/>
</dbReference>
<accession>A0ABP8ALX2</accession>
<dbReference type="Proteomes" id="UP001501251">
    <property type="component" value="Unassembled WGS sequence"/>
</dbReference>
<evidence type="ECO:0000313" key="2">
    <source>
        <dbReference type="EMBL" id="GAA4186165.1"/>
    </source>
</evidence>
<proteinExistence type="predicted"/>